<evidence type="ECO:0000256" key="5">
    <source>
        <dbReference type="ARBA" id="ARBA00022692"/>
    </source>
</evidence>
<dbReference type="PROSITE" id="PS51012">
    <property type="entry name" value="ABC_TM2"/>
    <property type="match status" value="1"/>
</dbReference>
<dbReference type="InterPro" id="IPR013525">
    <property type="entry name" value="ABC2_TM"/>
</dbReference>
<feature type="transmembrane region" description="Helical" evidence="8">
    <location>
        <begin position="291"/>
        <end position="312"/>
    </location>
</feature>
<keyword evidence="5 8" id="KW-0812">Transmembrane</keyword>
<dbReference type="InterPro" id="IPR051449">
    <property type="entry name" value="ABC-2_transporter_component"/>
</dbReference>
<evidence type="ECO:0000256" key="8">
    <source>
        <dbReference type="SAM" id="Phobius"/>
    </source>
</evidence>
<keyword evidence="3" id="KW-0813">Transport</keyword>
<evidence type="ECO:0000256" key="3">
    <source>
        <dbReference type="ARBA" id="ARBA00022448"/>
    </source>
</evidence>
<dbReference type="Gene3D" id="3.40.1710.10">
    <property type="entry name" value="abc type-2 transporter like domain"/>
    <property type="match status" value="1"/>
</dbReference>
<dbReference type="Proteomes" id="UP001180536">
    <property type="component" value="Unassembled WGS sequence"/>
</dbReference>
<dbReference type="InterPro" id="IPR047817">
    <property type="entry name" value="ABC2_TM_bact-type"/>
</dbReference>
<evidence type="ECO:0000259" key="9">
    <source>
        <dbReference type="PROSITE" id="PS51012"/>
    </source>
</evidence>
<dbReference type="EMBL" id="JAVDXQ010000003">
    <property type="protein sequence ID" value="MDR7297145.1"/>
    <property type="molecule type" value="Genomic_DNA"/>
</dbReference>
<evidence type="ECO:0000256" key="1">
    <source>
        <dbReference type="ARBA" id="ARBA00004651"/>
    </source>
</evidence>
<feature type="domain" description="ABC transmembrane type-2" evidence="9">
    <location>
        <begin position="148"/>
        <end position="373"/>
    </location>
</feature>
<evidence type="ECO:0000313" key="10">
    <source>
        <dbReference type="EMBL" id="MDR7297145.1"/>
    </source>
</evidence>
<accession>A0ABU1Z959</accession>
<comment type="subcellular location">
    <subcellularLocation>
        <location evidence="1">Cell membrane</location>
        <topology evidence="1">Multi-pass membrane protein</topology>
    </subcellularLocation>
</comment>
<comment type="similarity">
    <text evidence="2">Belongs to the ABC-2 integral membrane protein family.</text>
</comment>
<sequence>MQALARTFAIALKEVQQMLRDRLTFAMAAGVPILQLVLFGYAINTDPKGLPTAVVSQDSSPMARSLVAALQTSGYFRVVESGIGEARGDALLQSGEIQFLVVVPGEFGARIVRGERPAVLIAADATDPAAGGNAIAALSQLGNTALNRDLRGALASRAPQPLPFEVRVQRRYNPEGLSRYNIVPGLVGTILTMTMVMLTALAMTRERERGTMENLLATPVRPIEVMAGKILPYVVLGYVQLGVILCAAFLLFDVPMVGSATLLLALIGVFMLANLGVGFTFSTLARNQLQALQLTFFFFLPSMLLSGFMFPFRGMPPWAQALGELLPLTHFLRIVRGVMLKGAGAAELLPELWPMLAFLAAAGGVALLRYRQTVD</sequence>
<evidence type="ECO:0000256" key="4">
    <source>
        <dbReference type="ARBA" id="ARBA00022475"/>
    </source>
</evidence>
<name>A0ABU1Z959_9BURK</name>
<dbReference type="PANTHER" id="PTHR30294:SF29">
    <property type="entry name" value="MULTIDRUG ABC TRANSPORTER PERMEASE YBHS-RELATED"/>
    <property type="match status" value="1"/>
</dbReference>
<evidence type="ECO:0000313" key="11">
    <source>
        <dbReference type="Proteomes" id="UP001180536"/>
    </source>
</evidence>
<evidence type="ECO:0000256" key="6">
    <source>
        <dbReference type="ARBA" id="ARBA00022989"/>
    </source>
</evidence>
<evidence type="ECO:0000256" key="2">
    <source>
        <dbReference type="ARBA" id="ARBA00007783"/>
    </source>
</evidence>
<feature type="transmembrane region" description="Helical" evidence="8">
    <location>
        <begin position="352"/>
        <end position="370"/>
    </location>
</feature>
<gene>
    <name evidence="10" type="ORF">J2X16_002492</name>
</gene>
<keyword evidence="11" id="KW-1185">Reference proteome</keyword>
<keyword evidence="7 8" id="KW-0472">Membrane</keyword>
<evidence type="ECO:0000256" key="7">
    <source>
        <dbReference type="ARBA" id="ARBA00023136"/>
    </source>
</evidence>
<dbReference type="RefSeq" id="WP_310344957.1">
    <property type="nucleotide sequence ID" value="NZ_JAVDXQ010000003.1"/>
</dbReference>
<organism evidence="10 11">
    <name type="scientific">Pelomonas aquatica</name>
    <dbReference type="NCBI Taxonomy" id="431058"/>
    <lineage>
        <taxon>Bacteria</taxon>
        <taxon>Pseudomonadati</taxon>
        <taxon>Pseudomonadota</taxon>
        <taxon>Betaproteobacteria</taxon>
        <taxon>Burkholderiales</taxon>
        <taxon>Sphaerotilaceae</taxon>
        <taxon>Roseateles</taxon>
    </lineage>
</organism>
<comment type="caution">
    <text evidence="10">The sequence shown here is derived from an EMBL/GenBank/DDBJ whole genome shotgun (WGS) entry which is preliminary data.</text>
</comment>
<dbReference type="PANTHER" id="PTHR30294">
    <property type="entry name" value="MEMBRANE COMPONENT OF ABC TRANSPORTER YHHJ-RELATED"/>
    <property type="match status" value="1"/>
</dbReference>
<feature type="transmembrane region" description="Helical" evidence="8">
    <location>
        <begin position="230"/>
        <end position="252"/>
    </location>
</feature>
<keyword evidence="4" id="KW-1003">Cell membrane</keyword>
<reference evidence="10 11" key="1">
    <citation type="submission" date="2023-07" db="EMBL/GenBank/DDBJ databases">
        <title>Sorghum-associated microbial communities from plants grown in Nebraska, USA.</title>
        <authorList>
            <person name="Schachtman D."/>
        </authorList>
    </citation>
    <scope>NUCLEOTIDE SEQUENCE [LARGE SCALE GENOMIC DNA]</scope>
    <source>
        <strain evidence="10 11">BE310</strain>
    </source>
</reference>
<feature type="transmembrane region" description="Helical" evidence="8">
    <location>
        <begin position="23"/>
        <end position="43"/>
    </location>
</feature>
<keyword evidence="6 8" id="KW-1133">Transmembrane helix</keyword>
<dbReference type="Pfam" id="PF12698">
    <property type="entry name" value="ABC2_membrane_3"/>
    <property type="match status" value="1"/>
</dbReference>
<feature type="transmembrane region" description="Helical" evidence="8">
    <location>
        <begin position="182"/>
        <end position="203"/>
    </location>
</feature>
<feature type="transmembrane region" description="Helical" evidence="8">
    <location>
        <begin position="258"/>
        <end position="279"/>
    </location>
</feature>
<proteinExistence type="inferred from homology"/>
<protein>
    <submittedName>
        <fullName evidence="10">ABC-2 type transport system permease protein</fullName>
    </submittedName>
</protein>